<evidence type="ECO:0000313" key="2">
    <source>
        <dbReference type="Proteomes" id="UP000823388"/>
    </source>
</evidence>
<dbReference type="Proteomes" id="UP000823388">
    <property type="component" value="Chromosome 7N"/>
</dbReference>
<organism evidence="1 2">
    <name type="scientific">Panicum virgatum</name>
    <name type="common">Blackwell switchgrass</name>
    <dbReference type="NCBI Taxonomy" id="38727"/>
    <lineage>
        <taxon>Eukaryota</taxon>
        <taxon>Viridiplantae</taxon>
        <taxon>Streptophyta</taxon>
        <taxon>Embryophyta</taxon>
        <taxon>Tracheophyta</taxon>
        <taxon>Spermatophyta</taxon>
        <taxon>Magnoliopsida</taxon>
        <taxon>Liliopsida</taxon>
        <taxon>Poales</taxon>
        <taxon>Poaceae</taxon>
        <taxon>PACMAD clade</taxon>
        <taxon>Panicoideae</taxon>
        <taxon>Panicodae</taxon>
        <taxon>Paniceae</taxon>
        <taxon>Panicinae</taxon>
        <taxon>Panicum</taxon>
        <taxon>Panicum sect. Hiantes</taxon>
    </lineage>
</organism>
<evidence type="ECO:0000313" key="1">
    <source>
        <dbReference type="EMBL" id="KAG2565773.1"/>
    </source>
</evidence>
<proteinExistence type="predicted"/>
<name>A0A8T0PUU2_PANVG</name>
<gene>
    <name evidence="1" type="ORF">PVAP13_7NG140100</name>
</gene>
<sequence length="122" mass="13475">MRYSNVSHSIIRIDHSIIQETRFDAPARRTWPPALPRILLLPDWITPSVPLARYLNAAVVAAAEKLAVHQRHGPHVLAGIQELGAAVPAEHLEGHNKAQNVQHSKALNMFPCSREAAASSHY</sequence>
<accession>A0A8T0PUU2</accession>
<comment type="caution">
    <text evidence="1">The sequence shown here is derived from an EMBL/GenBank/DDBJ whole genome shotgun (WGS) entry which is preliminary data.</text>
</comment>
<protein>
    <submittedName>
        <fullName evidence="1">Uncharacterized protein</fullName>
    </submittedName>
</protein>
<reference evidence="1" key="1">
    <citation type="submission" date="2020-05" db="EMBL/GenBank/DDBJ databases">
        <title>WGS assembly of Panicum virgatum.</title>
        <authorList>
            <person name="Lovell J.T."/>
            <person name="Jenkins J."/>
            <person name="Shu S."/>
            <person name="Juenger T.E."/>
            <person name="Schmutz J."/>
        </authorList>
    </citation>
    <scope>NUCLEOTIDE SEQUENCE</scope>
    <source>
        <strain evidence="1">AP13</strain>
    </source>
</reference>
<keyword evidence="2" id="KW-1185">Reference proteome</keyword>
<dbReference type="EMBL" id="CM029050">
    <property type="protein sequence ID" value="KAG2565773.1"/>
    <property type="molecule type" value="Genomic_DNA"/>
</dbReference>
<dbReference type="AlphaFoldDB" id="A0A8T0PUU2"/>